<evidence type="ECO:0000313" key="9">
    <source>
        <dbReference type="EMBL" id="AYV78789.1"/>
    </source>
</evidence>
<dbReference type="PANTHER" id="PTHR12645:SF0">
    <property type="entry name" value="FAD-LINKED SULFHYDRYL OXIDASE ALR"/>
    <property type="match status" value="1"/>
</dbReference>
<keyword evidence="5" id="KW-1015">Disulfide bond</keyword>
<dbReference type="PANTHER" id="PTHR12645">
    <property type="entry name" value="ALR/ERV"/>
    <property type="match status" value="1"/>
</dbReference>
<feature type="domain" description="ERV/ALR sulfhydryl oxidase" evidence="8">
    <location>
        <begin position="12"/>
        <end position="118"/>
    </location>
</feature>
<dbReference type="PROSITE" id="PS51324">
    <property type="entry name" value="ERV_ALR"/>
    <property type="match status" value="1"/>
</dbReference>
<evidence type="ECO:0000256" key="6">
    <source>
        <dbReference type="ARBA" id="ARBA00048864"/>
    </source>
</evidence>
<dbReference type="Gene3D" id="1.20.120.310">
    <property type="entry name" value="ERV/ALR sulfhydryl oxidase domain"/>
    <property type="match status" value="1"/>
</dbReference>
<evidence type="ECO:0000259" key="8">
    <source>
        <dbReference type="PROSITE" id="PS51324"/>
    </source>
</evidence>
<dbReference type="GO" id="GO:0016971">
    <property type="term" value="F:flavin-dependent sulfhydryl oxidase activity"/>
    <property type="evidence" value="ECO:0007669"/>
    <property type="project" value="InterPro"/>
</dbReference>
<sequence length="269" mass="31655">MSTNNNDNNITENLLTRVWGPHMWIALHSITFGYPHKPSEETQKHCLIFFKNLGNLLPCSYCRESYKEMINENDTLLNEDVVKNTNTLSRWLYNIHQKVNKKLGVDYGVTYEEVVERYDSYRAKCSKDTANKEFCSIPIKQKAQSYTVADLKDCPIIPYEIAKSFSDYAHKRGVYEMENLDHYYYLSKNRKSEDWKKRNQECTNIIKNMRKEGISSIEQDGEWKGYPSIEELKLISHMSATLNINELLDIIKIKKLKNNNIQKVYKLIK</sequence>
<keyword evidence="3 7" id="KW-0274">FAD</keyword>
<keyword evidence="2 7" id="KW-0285">Flavoprotein</keyword>
<name>A0A3G4ZZK3_9VIRU</name>
<evidence type="ECO:0000256" key="4">
    <source>
        <dbReference type="ARBA" id="ARBA00023002"/>
    </source>
</evidence>
<evidence type="ECO:0000256" key="5">
    <source>
        <dbReference type="ARBA" id="ARBA00023157"/>
    </source>
</evidence>
<dbReference type="InterPro" id="IPR036774">
    <property type="entry name" value="ERV/ALR_sulphydryl_oxid_sf"/>
</dbReference>
<dbReference type="Pfam" id="PF04777">
    <property type="entry name" value="Evr1_Alr"/>
    <property type="match status" value="1"/>
</dbReference>
<evidence type="ECO:0000256" key="2">
    <source>
        <dbReference type="ARBA" id="ARBA00022630"/>
    </source>
</evidence>
<dbReference type="GO" id="GO:0050660">
    <property type="term" value="F:flavin adenine dinucleotide binding"/>
    <property type="evidence" value="ECO:0007669"/>
    <property type="project" value="TreeGrafter"/>
</dbReference>
<proteinExistence type="predicted"/>
<organism evidence="9">
    <name type="scientific">Edafosvirus sp</name>
    <dbReference type="NCBI Taxonomy" id="2487765"/>
    <lineage>
        <taxon>Viruses</taxon>
        <taxon>Varidnaviria</taxon>
        <taxon>Bamfordvirae</taxon>
        <taxon>Nucleocytoviricota</taxon>
        <taxon>Megaviricetes</taxon>
        <taxon>Imitervirales</taxon>
        <taxon>Mimiviridae</taxon>
        <taxon>Klosneuvirinae</taxon>
    </lineage>
</organism>
<comment type="catalytic activity">
    <reaction evidence="6 7">
        <text>2 R'C(R)SH + O2 = R'C(R)S-S(R)CR' + H2O2</text>
        <dbReference type="Rhea" id="RHEA:17357"/>
        <dbReference type="ChEBI" id="CHEBI:15379"/>
        <dbReference type="ChEBI" id="CHEBI:16240"/>
        <dbReference type="ChEBI" id="CHEBI:16520"/>
        <dbReference type="ChEBI" id="CHEBI:17412"/>
        <dbReference type="EC" id="1.8.3.2"/>
    </reaction>
</comment>
<dbReference type="EMBL" id="MK072098">
    <property type="protein sequence ID" value="AYV78789.1"/>
    <property type="molecule type" value="Genomic_DNA"/>
</dbReference>
<evidence type="ECO:0000256" key="7">
    <source>
        <dbReference type="RuleBase" id="RU371123"/>
    </source>
</evidence>
<keyword evidence="4 7" id="KW-0560">Oxidoreductase</keyword>
<comment type="cofactor">
    <cofactor evidence="1 7">
        <name>FAD</name>
        <dbReference type="ChEBI" id="CHEBI:57692"/>
    </cofactor>
</comment>
<dbReference type="InterPro" id="IPR049096">
    <property type="entry name" value="MIMI_R596-like_C"/>
</dbReference>
<dbReference type="EC" id="1.8.3.2" evidence="7"/>
<accession>A0A3G4ZZK3</accession>
<dbReference type="InterPro" id="IPR039799">
    <property type="entry name" value="ALR/ERV"/>
</dbReference>
<dbReference type="Gene3D" id="1.20.120.1250">
    <property type="entry name" value="Sulfhydryl oxidase R596, ORFan domain"/>
    <property type="match status" value="1"/>
</dbReference>
<dbReference type="InterPro" id="IPR017905">
    <property type="entry name" value="ERV/ALR_sulphydryl_oxidase"/>
</dbReference>
<evidence type="ECO:0000256" key="3">
    <source>
        <dbReference type="ARBA" id="ARBA00022827"/>
    </source>
</evidence>
<dbReference type="SUPFAM" id="SSF69000">
    <property type="entry name" value="FAD-dependent thiol oxidase"/>
    <property type="match status" value="1"/>
</dbReference>
<dbReference type="Pfam" id="PF21491">
    <property type="entry name" value="MIMI_R596-like_C"/>
    <property type="match status" value="1"/>
</dbReference>
<reference evidence="9" key="1">
    <citation type="submission" date="2018-10" db="EMBL/GenBank/DDBJ databases">
        <title>Hidden diversity of soil giant viruses.</title>
        <authorList>
            <person name="Schulz F."/>
            <person name="Alteio L."/>
            <person name="Goudeau D."/>
            <person name="Ryan E.M."/>
            <person name="Malmstrom R.R."/>
            <person name="Blanchard J."/>
            <person name="Woyke T."/>
        </authorList>
    </citation>
    <scope>NUCLEOTIDE SEQUENCE</scope>
    <source>
        <strain evidence="9">EDV1</strain>
    </source>
</reference>
<protein>
    <recommendedName>
        <fullName evidence="7">Sulfhydryl oxidase</fullName>
        <ecNumber evidence="7">1.8.3.2</ecNumber>
    </recommendedName>
</protein>
<gene>
    <name evidence="9" type="ORF">Edafosvirus33_9</name>
</gene>
<evidence type="ECO:0000256" key="1">
    <source>
        <dbReference type="ARBA" id="ARBA00001974"/>
    </source>
</evidence>